<evidence type="ECO:0000256" key="1">
    <source>
        <dbReference type="SAM" id="MobiDB-lite"/>
    </source>
</evidence>
<dbReference type="Proteomes" id="UP000325577">
    <property type="component" value="Linkage Group LG14"/>
</dbReference>
<reference evidence="3 4" key="1">
    <citation type="submission" date="2019-09" db="EMBL/GenBank/DDBJ databases">
        <title>A chromosome-level genome assembly of the Chinese tupelo Nyssa sinensis.</title>
        <authorList>
            <person name="Yang X."/>
            <person name="Kang M."/>
            <person name="Yang Y."/>
            <person name="Xiong H."/>
            <person name="Wang M."/>
            <person name="Zhang Z."/>
            <person name="Wang Z."/>
            <person name="Wu H."/>
            <person name="Ma T."/>
            <person name="Liu J."/>
            <person name="Xi Z."/>
        </authorList>
    </citation>
    <scope>NUCLEOTIDE SEQUENCE [LARGE SCALE GENOMIC DNA]</scope>
    <source>
        <strain evidence="3">J267</strain>
        <tissue evidence="3">Leaf</tissue>
    </source>
</reference>
<dbReference type="PANTHER" id="PTHR34467:SF1">
    <property type="entry name" value="OS05G0542300 PROTEIN"/>
    <property type="match status" value="1"/>
</dbReference>
<evidence type="ECO:0008006" key="5">
    <source>
        <dbReference type="Google" id="ProtNLM"/>
    </source>
</evidence>
<evidence type="ECO:0000313" key="3">
    <source>
        <dbReference type="EMBL" id="KAA8540059.1"/>
    </source>
</evidence>
<keyword evidence="4" id="KW-1185">Reference proteome</keyword>
<sequence length="81" mass="8781">MALRINTTLLLLSLLLLSSGIVEGLGESTNRIYSLHKDGVPVNSRKLLVFHEVLDYDYAGSNPKHDPRKGKPVGGGNGRNP</sequence>
<feature type="region of interest" description="Disordered" evidence="1">
    <location>
        <begin position="58"/>
        <end position="81"/>
    </location>
</feature>
<dbReference type="PANTHER" id="PTHR34467">
    <property type="entry name" value="TRANSMEMBRANE PROTEIN"/>
    <property type="match status" value="1"/>
</dbReference>
<name>A0A5J5BBJ6_9ASTE</name>
<dbReference type="AlphaFoldDB" id="A0A5J5BBJ6"/>
<accession>A0A5J5BBJ6</accession>
<feature type="compositionally biased region" description="Gly residues" evidence="1">
    <location>
        <begin position="72"/>
        <end position="81"/>
    </location>
</feature>
<evidence type="ECO:0000313" key="4">
    <source>
        <dbReference type="Proteomes" id="UP000325577"/>
    </source>
</evidence>
<keyword evidence="2" id="KW-0732">Signal</keyword>
<gene>
    <name evidence="3" type="ORF">F0562_026751</name>
</gene>
<proteinExistence type="predicted"/>
<dbReference type="OrthoDB" id="1681778at2759"/>
<evidence type="ECO:0000256" key="2">
    <source>
        <dbReference type="SAM" id="SignalP"/>
    </source>
</evidence>
<organism evidence="3 4">
    <name type="scientific">Nyssa sinensis</name>
    <dbReference type="NCBI Taxonomy" id="561372"/>
    <lineage>
        <taxon>Eukaryota</taxon>
        <taxon>Viridiplantae</taxon>
        <taxon>Streptophyta</taxon>
        <taxon>Embryophyta</taxon>
        <taxon>Tracheophyta</taxon>
        <taxon>Spermatophyta</taxon>
        <taxon>Magnoliopsida</taxon>
        <taxon>eudicotyledons</taxon>
        <taxon>Gunneridae</taxon>
        <taxon>Pentapetalae</taxon>
        <taxon>asterids</taxon>
        <taxon>Cornales</taxon>
        <taxon>Nyssaceae</taxon>
        <taxon>Nyssa</taxon>
    </lineage>
</organism>
<protein>
    <recommendedName>
        <fullName evidence="5">Dirigent protein</fullName>
    </recommendedName>
</protein>
<feature type="chain" id="PRO_5023938086" description="Dirigent protein" evidence="2">
    <location>
        <begin position="25"/>
        <end position="81"/>
    </location>
</feature>
<feature type="signal peptide" evidence="2">
    <location>
        <begin position="1"/>
        <end position="24"/>
    </location>
</feature>
<dbReference type="EMBL" id="CM018037">
    <property type="protein sequence ID" value="KAA8540059.1"/>
    <property type="molecule type" value="Genomic_DNA"/>
</dbReference>